<organism evidence="4 5">
    <name type="scientific">Roseateles depolymerans</name>
    <dbReference type="NCBI Taxonomy" id="76731"/>
    <lineage>
        <taxon>Bacteria</taxon>
        <taxon>Pseudomonadati</taxon>
        <taxon>Pseudomonadota</taxon>
        <taxon>Betaproteobacteria</taxon>
        <taxon>Burkholderiales</taxon>
        <taxon>Sphaerotilaceae</taxon>
        <taxon>Roseateles</taxon>
    </lineage>
</organism>
<dbReference type="PROSITE" id="PS51000">
    <property type="entry name" value="HTH_DEOR_2"/>
    <property type="match status" value="1"/>
</dbReference>
<evidence type="ECO:0000256" key="2">
    <source>
        <dbReference type="ARBA" id="ARBA00023015"/>
    </source>
</evidence>
<dbReference type="SMART" id="SM01134">
    <property type="entry name" value="DeoRC"/>
    <property type="match status" value="1"/>
</dbReference>
<dbReference type="STRING" id="76731.RD2015_1877"/>
<proteinExistence type="predicted"/>
<dbReference type="PRINTS" id="PR00037">
    <property type="entry name" value="HTHLACR"/>
</dbReference>
<gene>
    <name evidence="4" type="ORF">RD2015_1877</name>
</gene>
<keyword evidence="3" id="KW-0804">Transcription</keyword>
<dbReference type="InterPro" id="IPR036390">
    <property type="entry name" value="WH_DNA-bd_sf"/>
</dbReference>
<evidence type="ECO:0000313" key="4">
    <source>
        <dbReference type="EMBL" id="ALV06356.1"/>
    </source>
</evidence>
<dbReference type="EMBL" id="CP013729">
    <property type="protein sequence ID" value="ALV06356.1"/>
    <property type="molecule type" value="Genomic_DNA"/>
</dbReference>
<dbReference type="InterPro" id="IPR037171">
    <property type="entry name" value="NagB/RpiA_transferase-like"/>
</dbReference>
<keyword evidence="1" id="KW-0678">Repressor</keyword>
<dbReference type="AlphaFoldDB" id="A0A0U3MWQ5"/>
<dbReference type="InterPro" id="IPR014036">
    <property type="entry name" value="DeoR-like_C"/>
</dbReference>
<dbReference type="InterPro" id="IPR036388">
    <property type="entry name" value="WH-like_DNA-bd_sf"/>
</dbReference>
<sequence length="291" mass="31422">MASTMRPARPCKTVHKQEFDGMMQIGFAVPAMTVTPDLPRARRDVIADRLAAGHPVVAAELAAEFSLSEDAIRRDLRALAAQGLCRRVYGGAIPIPSHDRPITARLNEHPERKTALARAGAALVRPGELVFLDSGSTHVCMIEHLPEDADITIATNGVDVAAAALRRQDLRLLLIGGQVDPHLGGSVDAAAVTSLQQLRIDRCFVGVCGLTVEDGAMATHFNEVVFKRTLVARSRHRAALLSSDKLSAPVHYPFAALADLHTVVVEHDADEQLLRPLRDAGLHLLQAEPLR</sequence>
<dbReference type="PANTHER" id="PTHR30363">
    <property type="entry name" value="HTH-TYPE TRANSCRIPTIONAL REGULATOR SRLR-RELATED"/>
    <property type="match status" value="1"/>
</dbReference>
<dbReference type="SMART" id="SM00420">
    <property type="entry name" value="HTH_DEOR"/>
    <property type="match status" value="1"/>
</dbReference>
<dbReference type="Gene3D" id="1.10.10.10">
    <property type="entry name" value="Winged helix-like DNA-binding domain superfamily/Winged helix DNA-binding domain"/>
    <property type="match status" value="1"/>
</dbReference>
<keyword evidence="2" id="KW-0805">Transcription regulation</keyword>
<keyword evidence="5" id="KW-1185">Reference proteome</keyword>
<accession>A0A0U3MWQ5</accession>
<name>A0A0U3MWQ5_9BURK</name>
<dbReference type="KEGG" id="rdp:RD2015_1877"/>
<dbReference type="GO" id="GO:0003700">
    <property type="term" value="F:DNA-binding transcription factor activity"/>
    <property type="evidence" value="ECO:0007669"/>
    <property type="project" value="InterPro"/>
</dbReference>
<dbReference type="SUPFAM" id="SSF100950">
    <property type="entry name" value="NagB/RpiA/CoA transferase-like"/>
    <property type="match status" value="1"/>
</dbReference>
<dbReference type="Proteomes" id="UP000060699">
    <property type="component" value="Chromosome"/>
</dbReference>
<dbReference type="InterPro" id="IPR050313">
    <property type="entry name" value="Carb_Metab_HTH_regulators"/>
</dbReference>
<reference evidence="4 5" key="1">
    <citation type="submission" date="2015-12" db="EMBL/GenBank/DDBJ databases">
        <title>Complete genome of Roseateles depolymerans KCTC 42856.</title>
        <authorList>
            <person name="Kim K.M."/>
        </authorList>
    </citation>
    <scope>NUCLEOTIDE SEQUENCE [LARGE SCALE GENOMIC DNA]</scope>
    <source>
        <strain evidence="4 5">KCTC 42856</strain>
    </source>
</reference>
<evidence type="ECO:0000313" key="5">
    <source>
        <dbReference type="Proteomes" id="UP000060699"/>
    </source>
</evidence>
<protein>
    <submittedName>
        <fullName evidence="4">DeoR faimly transcriptional regulator</fullName>
    </submittedName>
</protein>
<dbReference type="PANTHER" id="PTHR30363:SF4">
    <property type="entry name" value="GLYCEROL-3-PHOSPHATE REGULON REPRESSOR"/>
    <property type="match status" value="1"/>
</dbReference>
<dbReference type="Pfam" id="PF00455">
    <property type="entry name" value="DeoRC"/>
    <property type="match status" value="1"/>
</dbReference>
<dbReference type="SUPFAM" id="SSF46785">
    <property type="entry name" value="Winged helix' DNA-binding domain"/>
    <property type="match status" value="1"/>
</dbReference>
<dbReference type="PATRIC" id="fig|76731.3.peg.1924"/>
<dbReference type="Pfam" id="PF08220">
    <property type="entry name" value="HTH_DeoR"/>
    <property type="match status" value="1"/>
</dbReference>
<evidence type="ECO:0000256" key="3">
    <source>
        <dbReference type="ARBA" id="ARBA00023163"/>
    </source>
</evidence>
<dbReference type="InterPro" id="IPR001034">
    <property type="entry name" value="DeoR_HTH"/>
</dbReference>
<evidence type="ECO:0000256" key="1">
    <source>
        <dbReference type="ARBA" id="ARBA00022491"/>
    </source>
</evidence>